<organism evidence="1 2">
    <name type="scientific">Porphyromonas macacae</name>
    <dbReference type="NCBI Taxonomy" id="28115"/>
    <lineage>
        <taxon>Bacteria</taxon>
        <taxon>Pseudomonadati</taxon>
        <taxon>Bacteroidota</taxon>
        <taxon>Bacteroidia</taxon>
        <taxon>Bacteroidales</taxon>
        <taxon>Porphyromonadaceae</taxon>
        <taxon>Porphyromonas</taxon>
    </lineage>
</organism>
<evidence type="ECO:0000313" key="1">
    <source>
        <dbReference type="EMBL" id="SUB89687.1"/>
    </source>
</evidence>
<sequence>MVFRKNSVNLISNLTAPSVNFFQYTSGLTYKMDIMKFNKILLLSTTLLLLFPFCKTNAQEKKNTTLVLDSIQFRVLYEVSQQADKNNEKITLIDTMALNIGTKWSEYYDWHKVKLDSLFKRAHDRVGPVLIINDDELNSRLEAGAEVYQLPRKAETAMIYKERATQKITTIDNGPFDMSAGPTYLIFEEQLPAMSWTISADTTTLLGYLCTRATTDFRGRTYHAWFTPEIPISEGPWKLYGLPGVILKAETIDGTYLFKAIGLEKIENESITLPNDKKVVTAKNLKQIYDYRTNARRSVEMILLKGNSARGYLTQNPIKYPQLEIDFK</sequence>
<gene>
    <name evidence="1" type="ORF">NCTC11632_01812</name>
</gene>
<reference evidence="1 2" key="1">
    <citation type="submission" date="2018-06" db="EMBL/GenBank/DDBJ databases">
        <authorList>
            <consortium name="Pathogen Informatics"/>
            <person name="Doyle S."/>
        </authorList>
    </citation>
    <scope>NUCLEOTIDE SEQUENCE [LARGE SCALE GENOMIC DNA]</scope>
    <source>
        <strain evidence="1 2">NCTC11632</strain>
    </source>
</reference>
<accession>A0A379EAI2</accession>
<dbReference type="NCBIfam" id="TIGR01200">
    <property type="entry name" value="GLPGLI"/>
    <property type="match status" value="1"/>
</dbReference>
<dbReference type="EMBL" id="UGTF01000002">
    <property type="protein sequence ID" value="SUB89687.1"/>
    <property type="molecule type" value="Genomic_DNA"/>
</dbReference>
<dbReference type="Proteomes" id="UP000254156">
    <property type="component" value="Unassembled WGS sequence"/>
</dbReference>
<proteinExistence type="predicted"/>
<protein>
    <submittedName>
        <fullName evidence="1">GLPGLI family protein</fullName>
    </submittedName>
</protein>
<evidence type="ECO:0000313" key="2">
    <source>
        <dbReference type="Proteomes" id="UP000254156"/>
    </source>
</evidence>
<dbReference type="AlphaFoldDB" id="A0A379EAI2"/>
<dbReference type="Pfam" id="PF09697">
    <property type="entry name" value="Porph_ging"/>
    <property type="match status" value="1"/>
</dbReference>
<dbReference type="InterPro" id="IPR005901">
    <property type="entry name" value="GLPGLI"/>
</dbReference>
<name>A0A379EAI2_9PORP</name>